<dbReference type="Proteomes" id="UP000182658">
    <property type="component" value="Unassembled WGS sequence"/>
</dbReference>
<sequence>MDEPVDGPAAVAKKAEGDVMVEYDAFLRSNHVVVVSSETKAAETEPIATAEVEAQDEDEDEDMDYVDVEDEEYLDYLRANHPFMVDVVRAEKKARDKRQKIETAGKALPVVNLRAVRYEDYFDFEGSNAGPYEGLRLG</sequence>
<name>A0A1J7JJV3_9PEZI</name>
<gene>
    <name evidence="1" type="ORF">CONLIGDRAFT_634260</name>
</gene>
<dbReference type="OrthoDB" id="5244214at2759"/>
<dbReference type="InParanoid" id="A0A1J7JJV3"/>
<dbReference type="AlphaFoldDB" id="A0A1J7JJV3"/>
<evidence type="ECO:0000313" key="2">
    <source>
        <dbReference type="Proteomes" id="UP000182658"/>
    </source>
</evidence>
<protein>
    <submittedName>
        <fullName evidence="1">Uncharacterized protein</fullName>
    </submittedName>
</protein>
<dbReference type="EMBL" id="KV875099">
    <property type="protein sequence ID" value="OIW27938.1"/>
    <property type="molecule type" value="Genomic_DNA"/>
</dbReference>
<reference evidence="1 2" key="1">
    <citation type="submission" date="2016-10" db="EMBL/GenBank/DDBJ databases">
        <title>Draft genome sequence of Coniochaeta ligniaria NRRL30616, a lignocellulolytic fungus for bioabatement of inhibitors in plant biomass hydrolysates.</title>
        <authorList>
            <consortium name="DOE Joint Genome Institute"/>
            <person name="Jimenez D.J."/>
            <person name="Hector R.E."/>
            <person name="Riley R."/>
            <person name="Sun H."/>
            <person name="Grigoriev I.V."/>
            <person name="Van Elsas J.D."/>
            <person name="Nichols N.N."/>
        </authorList>
    </citation>
    <scope>NUCLEOTIDE SEQUENCE [LARGE SCALE GENOMIC DNA]</scope>
    <source>
        <strain evidence="1 2">NRRL 30616</strain>
    </source>
</reference>
<accession>A0A1J7JJV3</accession>
<keyword evidence="2" id="KW-1185">Reference proteome</keyword>
<organism evidence="1 2">
    <name type="scientific">Coniochaeta ligniaria NRRL 30616</name>
    <dbReference type="NCBI Taxonomy" id="1408157"/>
    <lineage>
        <taxon>Eukaryota</taxon>
        <taxon>Fungi</taxon>
        <taxon>Dikarya</taxon>
        <taxon>Ascomycota</taxon>
        <taxon>Pezizomycotina</taxon>
        <taxon>Sordariomycetes</taxon>
        <taxon>Sordariomycetidae</taxon>
        <taxon>Coniochaetales</taxon>
        <taxon>Coniochaetaceae</taxon>
        <taxon>Coniochaeta</taxon>
    </lineage>
</organism>
<proteinExistence type="predicted"/>
<evidence type="ECO:0000313" key="1">
    <source>
        <dbReference type="EMBL" id="OIW27938.1"/>
    </source>
</evidence>